<protein>
    <submittedName>
        <fullName evidence="1">Putative lipoprotein</fullName>
    </submittedName>
</protein>
<evidence type="ECO:0000313" key="1">
    <source>
        <dbReference type="EMBL" id="EMJ93956.1"/>
    </source>
</evidence>
<proteinExistence type="predicted"/>
<organism evidence="1 2">
    <name type="scientific">Leptospira alstonii serovar Sichuan str. 79601</name>
    <dbReference type="NCBI Taxonomy" id="1218565"/>
    <lineage>
        <taxon>Bacteria</taxon>
        <taxon>Pseudomonadati</taxon>
        <taxon>Spirochaetota</taxon>
        <taxon>Spirochaetia</taxon>
        <taxon>Leptospirales</taxon>
        <taxon>Leptospiraceae</taxon>
        <taxon>Leptospira</taxon>
    </lineage>
</organism>
<dbReference type="PROSITE" id="PS51257">
    <property type="entry name" value="PROKAR_LIPOPROTEIN"/>
    <property type="match status" value="1"/>
</dbReference>
<dbReference type="Gene3D" id="2.40.70.10">
    <property type="entry name" value="Acid Proteases"/>
    <property type="match status" value="1"/>
</dbReference>
<keyword evidence="1" id="KW-0449">Lipoprotein</keyword>
<comment type="caution">
    <text evidence="1">The sequence shown here is derived from an EMBL/GenBank/DDBJ whole genome shotgun (WGS) entry which is preliminary data.</text>
</comment>
<evidence type="ECO:0000313" key="2">
    <source>
        <dbReference type="Proteomes" id="UP000011988"/>
    </source>
</evidence>
<name>M6CU11_9LEPT</name>
<sequence>MFQSKMYQKIDLRIFLFFVVLFSCSPTPSKTRIQFVHGGVETVLPFYVKNGFRFIQLSLAPDQKPIRFLVDTGSRFSFLDERYFTENDSKRRIAVTYPGGKDDSYRRIRTVKLFHNLDPIFKDITVYSHTFSGNLELDGIIGMDSLYDKIIILEYPNQIRFLQAADGKLIESMISDLPGLMQNAEPLRFFSGLPVLETSYGTNDKALLILDTGAESSLLELPKPLPGFVEETFSSRSVPVLNFQGKFMNIRTQFVRKLCLIQTSTCVENLEILPSGLPVDFSGTPTGVRIQGVLGVNWLNEHRILLDMKRSLIGIVGKDGGK</sequence>
<dbReference type="SUPFAM" id="SSF50630">
    <property type="entry name" value="Acid proteases"/>
    <property type="match status" value="1"/>
</dbReference>
<dbReference type="InterPro" id="IPR021109">
    <property type="entry name" value="Peptidase_aspartic_dom_sf"/>
</dbReference>
<dbReference type="PATRIC" id="fig|1218565.3.peg.2820"/>
<dbReference type="EMBL" id="ANIK01000059">
    <property type="protein sequence ID" value="EMJ93956.1"/>
    <property type="molecule type" value="Genomic_DNA"/>
</dbReference>
<gene>
    <name evidence="1" type="ORF">LEP1GSC194_1518</name>
</gene>
<dbReference type="Proteomes" id="UP000011988">
    <property type="component" value="Unassembled WGS sequence"/>
</dbReference>
<accession>M6CU11</accession>
<dbReference type="AlphaFoldDB" id="M6CU11"/>
<reference evidence="1 2" key="1">
    <citation type="submission" date="2013-01" db="EMBL/GenBank/DDBJ databases">
        <authorList>
            <person name="Harkins D.M."/>
            <person name="Durkin A.S."/>
            <person name="Brinkac L.M."/>
            <person name="Haft D.H."/>
            <person name="Selengut J.D."/>
            <person name="Sanka R."/>
            <person name="DePew J."/>
            <person name="Purushe J."/>
            <person name="Galloway R.L."/>
            <person name="Vinetz J.M."/>
            <person name="Sutton G.G."/>
            <person name="Nierman W.C."/>
            <person name="Fouts D.E."/>
        </authorList>
    </citation>
    <scope>NUCLEOTIDE SEQUENCE [LARGE SCALE GENOMIC DNA]</scope>
    <source>
        <strain evidence="1 2">79601</strain>
    </source>
</reference>